<dbReference type="PROSITE" id="PS51257">
    <property type="entry name" value="PROKAR_LIPOPROTEIN"/>
    <property type="match status" value="1"/>
</dbReference>
<dbReference type="EMBL" id="JANUCT010000014">
    <property type="protein sequence ID" value="MCS3904025.1"/>
    <property type="molecule type" value="Genomic_DNA"/>
</dbReference>
<dbReference type="AlphaFoldDB" id="A0AAE3HLM8"/>
<dbReference type="RefSeq" id="WP_259056040.1">
    <property type="nucleotide sequence ID" value="NZ_JANUCT010000014.1"/>
</dbReference>
<dbReference type="InterPro" id="IPR029058">
    <property type="entry name" value="AB_hydrolase_fold"/>
</dbReference>
<feature type="signal peptide" evidence="1">
    <location>
        <begin position="1"/>
        <end position="21"/>
    </location>
</feature>
<proteinExistence type="predicted"/>
<comment type="caution">
    <text evidence="2">The sequence shown here is derived from an EMBL/GenBank/DDBJ whole genome shotgun (WGS) entry which is preliminary data.</text>
</comment>
<evidence type="ECO:0000256" key="1">
    <source>
        <dbReference type="SAM" id="SignalP"/>
    </source>
</evidence>
<organism evidence="2 3">
    <name type="scientific">Methylohalomonas lacus</name>
    <dbReference type="NCBI Taxonomy" id="398773"/>
    <lineage>
        <taxon>Bacteria</taxon>
        <taxon>Pseudomonadati</taxon>
        <taxon>Pseudomonadota</taxon>
        <taxon>Gammaproteobacteria</taxon>
        <taxon>Methylohalomonadales</taxon>
        <taxon>Methylohalomonadaceae</taxon>
        <taxon>Methylohalomonas</taxon>
    </lineage>
</organism>
<feature type="chain" id="PRO_5042018807" evidence="1">
    <location>
        <begin position="22"/>
        <end position="292"/>
    </location>
</feature>
<keyword evidence="3" id="KW-1185">Reference proteome</keyword>
<dbReference type="SUPFAM" id="SSF53474">
    <property type="entry name" value="alpha/beta-Hydrolases"/>
    <property type="match status" value="1"/>
</dbReference>
<evidence type="ECO:0000313" key="3">
    <source>
        <dbReference type="Proteomes" id="UP001204445"/>
    </source>
</evidence>
<gene>
    <name evidence="2" type="ORF">J2T55_002057</name>
</gene>
<keyword evidence="1" id="KW-0732">Signal</keyword>
<sequence length="292" mass="30955">MTGILPRQLALLLTAVLVASCQSTGFLHDPVAPARTLATDAGFSEQRIAAGEFELFGFRRGFSAGSRNLTVYIEGDGRAFVSRRRVSNDPTPRDPVALQMAVADPAATVAYLARPCQFVQPLPDSCESRYWTTARYAPAVVAAMNTAVDQLRADSGAASLTLVGFSGGGTIATLLAARRDDVDWLVTVAGNLDHAAWTRHHGDTPLDDSLNPADVRDRLADVRQLHLAGGDDDTLPPALVAGFVRGLPPATPVELLVFDDADHDDWPAIWARHVCTLAFRADTAGCVAAAGG</sequence>
<dbReference type="Gene3D" id="3.40.50.1820">
    <property type="entry name" value="alpha/beta hydrolase"/>
    <property type="match status" value="1"/>
</dbReference>
<evidence type="ECO:0000313" key="2">
    <source>
        <dbReference type="EMBL" id="MCS3904025.1"/>
    </source>
</evidence>
<accession>A0AAE3HLM8</accession>
<reference evidence="2" key="1">
    <citation type="submission" date="2022-08" db="EMBL/GenBank/DDBJ databases">
        <title>Genomic Encyclopedia of Type Strains, Phase III (KMG-III): the genomes of soil and plant-associated and newly described type strains.</title>
        <authorList>
            <person name="Whitman W."/>
        </authorList>
    </citation>
    <scope>NUCLEOTIDE SEQUENCE</scope>
    <source>
        <strain evidence="2">HMT 1</strain>
    </source>
</reference>
<dbReference type="Proteomes" id="UP001204445">
    <property type="component" value="Unassembled WGS sequence"/>
</dbReference>
<name>A0AAE3HLM8_9GAMM</name>
<protein>
    <submittedName>
        <fullName evidence="2">Pimeloyl-ACP methyl ester carboxylesterase</fullName>
    </submittedName>
</protein>